<name>A0A081CY02_9HYPH</name>
<evidence type="ECO:0000313" key="2">
    <source>
        <dbReference type="Proteomes" id="UP000028701"/>
    </source>
</evidence>
<dbReference type="InterPro" id="IPR027375">
    <property type="entry name" value="DKNYY"/>
</dbReference>
<organism evidence="1 2">
    <name type="scientific">Agrobacterium rubi TR3 = NBRC 13261</name>
    <dbReference type="NCBI Taxonomy" id="1368415"/>
    <lineage>
        <taxon>Bacteria</taxon>
        <taxon>Pseudomonadati</taxon>
        <taxon>Pseudomonadota</taxon>
        <taxon>Alphaproteobacteria</taxon>
        <taxon>Hyphomicrobiales</taxon>
        <taxon>Rhizobiaceae</taxon>
        <taxon>Rhizobium/Agrobacterium group</taxon>
        <taxon>Agrobacterium</taxon>
    </lineage>
</organism>
<evidence type="ECO:0000313" key="1">
    <source>
        <dbReference type="EMBL" id="GAK71548.1"/>
    </source>
</evidence>
<dbReference type="EMBL" id="BBJU01000018">
    <property type="protein sequence ID" value="GAK71548.1"/>
    <property type="molecule type" value="Genomic_DNA"/>
</dbReference>
<dbReference type="Pfam" id="PF13644">
    <property type="entry name" value="DKNYY"/>
    <property type="match status" value="2"/>
</dbReference>
<dbReference type="AlphaFoldDB" id="A0A081CY02"/>
<proteinExistence type="predicted"/>
<dbReference type="eggNOG" id="COG0515">
    <property type="taxonomic scope" value="Bacteria"/>
</dbReference>
<sequence length="513" mass="58098">MPIMGVFIIHPKLQTSRFDPSHLQYASQKPETIMPPTFAVQQGKVVFCAEEGVAPTEVKGGVSAQGFAVVSLFRDGYLIAGYLRDIKGIWWYHQRNKKAKFVTRDADGFRVLDEDYGLDRDHVYLEDRVIPGADPSSFSLLEISQYFAKDKYRLYVKTSSHFFHYDGLDSASLIANGAFVTDKHDLYCVFDTLSLSNNSKHHERVQFSRLKEHNMLLKDWLAKHRPDTIGWWHPDYPFKSDDAEQIADGWYRTSNAVFFKTTSGTQRTFKETFNLVRGADAASFEPLDSHHGRDAKNAYCRWRRIAGADIASFTPITGFFGRDKNAVYFNSYKVEHADPGNFQVLRSVVPLAKDHKRVYVKACARTSWPFGYPDDILVAIDEADAKSFQTFGARGVWATDAGRVYLRGEHQKKLDVGSFRFLCETPTNCWAADDNGLYRSNGTLRVSGIEGRSFVKLNDFWGSDGNAVFSFVTGAIQKATDAKTFVVTDENGGARDAAFRYRIDDGRIRKNKL</sequence>
<reference evidence="1 2" key="1">
    <citation type="submission" date="2014-08" db="EMBL/GenBank/DDBJ databases">
        <title>Whole genome shotgun sequence of Rhizobium rubi NBRC 13261.</title>
        <authorList>
            <person name="Katano-Makiyama Y."/>
            <person name="Hosoyama A."/>
            <person name="Hashimoto M."/>
            <person name="Hosoyama Y."/>
            <person name="Noguchi M."/>
            <person name="Tsuchikane K."/>
            <person name="Uohara A."/>
            <person name="Ohji S."/>
            <person name="Ichikawa N."/>
            <person name="Kimura A."/>
            <person name="Yamazoe A."/>
            <person name="Fujita N."/>
        </authorList>
    </citation>
    <scope>NUCLEOTIDE SEQUENCE [LARGE SCALE GENOMIC DNA]</scope>
    <source>
        <strain evidence="1 2">NBRC 13261</strain>
    </source>
</reference>
<evidence type="ECO:0008006" key="3">
    <source>
        <dbReference type="Google" id="ProtNLM"/>
    </source>
</evidence>
<dbReference type="Proteomes" id="UP000028701">
    <property type="component" value="Unassembled WGS sequence"/>
</dbReference>
<accession>A0A081CY02</accession>
<comment type="caution">
    <text evidence="1">The sequence shown here is derived from an EMBL/GenBank/DDBJ whole genome shotgun (WGS) entry which is preliminary data.</text>
</comment>
<gene>
    <name evidence="1" type="ORF">RRU01S_18_00030</name>
</gene>
<protein>
    <recommendedName>
        <fullName evidence="3">DKNYY family protein</fullName>
    </recommendedName>
</protein>